<dbReference type="Gene3D" id="3.40.50.300">
    <property type="entry name" value="P-loop containing nucleotide triphosphate hydrolases"/>
    <property type="match status" value="1"/>
</dbReference>
<dbReference type="Pfam" id="PF16573">
    <property type="entry name" value="CLP1_N"/>
    <property type="match status" value="1"/>
</dbReference>
<dbReference type="PANTHER" id="PTHR12755:SF6">
    <property type="entry name" value="POLYRIBONUCLEOTIDE 5'-HYDROXYL-KINASE CLP1"/>
    <property type="match status" value="1"/>
</dbReference>
<evidence type="ECO:0000313" key="13">
    <source>
        <dbReference type="EMBL" id="CAF9928351.1"/>
    </source>
</evidence>
<dbReference type="InterPro" id="IPR032324">
    <property type="entry name" value="Clp1_N"/>
</dbReference>
<dbReference type="Pfam" id="PF06807">
    <property type="entry name" value="Clp1"/>
    <property type="match status" value="1"/>
</dbReference>
<dbReference type="InterPro" id="IPR038238">
    <property type="entry name" value="Clp1_C_sf"/>
</dbReference>
<evidence type="ECO:0000256" key="6">
    <source>
        <dbReference type="ARBA" id="ARBA00022741"/>
    </source>
</evidence>
<name>A0A8H3FPH7_9LECA</name>
<evidence type="ECO:0000256" key="9">
    <source>
        <dbReference type="HAMAP-Rule" id="MF_03035"/>
    </source>
</evidence>
<evidence type="ECO:0000259" key="10">
    <source>
        <dbReference type="Pfam" id="PF06807"/>
    </source>
</evidence>
<dbReference type="GO" id="GO:0005849">
    <property type="term" value="C:mRNA cleavage factor complex"/>
    <property type="evidence" value="ECO:0007669"/>
    <property type="project" value="UniProtKB-UniRule"/>
</dbReference>
<accession>A0A8H3FPH7</accession>
<comment type="function">
    <text evidence="1">Polynucleotide 5'-kinase involved in rRNA processing.</text>
</comment>
<evidence type="ECO:0000256" key="5">
    <source>
        <dbReference type="ARBA" id="ARBA00022664"/>
    </source>
</evidence>
<sequence length="455" mass="50055">MALPGLGLAVPLEPESQPSTIYEIEERMEWRFEIAFGLELEVKLLSGNAEVFGTELAPKQTYIFTGTSAAIYTWHGCRIEVKGDFQSQYIADETPMTMYTNLHFALERIREQATVNMGQGPRILILGPSDAGKTSLAKILTAYASRAGRQPITVNLDPREGMLTIPGTISTAAFSSVIDVEQGWGSSPTNGPTQVPVKLPLVYYYGLANPEENPDVYKPLATRAALSVMNRLQEDEEARVTGCIIDTPGSISYGKRNYELIHHIISEFSVSVLVTLGSERLASEMARKFHGQKAGTSETITVLKLDKSGGCVDRDIEHMHQTQRAQLREYFHGERTNSLSPHTQQVDFDQLTIFKIVDSSALLSSLLPGGEEEDAASAIYEQVMPSPEMQNSVLAIVDAERNDSPQSVRDANVIGFIHISEVDEKKKKVKLLSPASGRLPNKAMIWGTCPEPVDI</sequence>
<evidence type="ECO:0000256" key="4">
    <source>
        <dbReference type="ARBA" id="ARBA00019824"/>
    </source>
</evidence>
<comment type="subunit">
    <text evidence="9">Component of a pre-mRNA cleavage factor complex. Interacts directly with PCF11.</text>
</comment>
<comment type="similarity">
    <text evidence="9">Belongs to the Clp1 family. Clp1 subfamily.</text>
</comment>
<keyword evidence="8 9" id="KW-0539">Nucleus</keyword>
<evidence type="ECO:0000256" key="1">
    <source>
        <dbReference type="ARBA" id="ARBA00003798"/>
    </source>
</evidence>
<comment type="subcellular location">
    <subcellularLocation>
        <location evidence="2 9">Nucleus</location>
    </subcellularLocation>
</comment>
<dbReference type="Proteomes" id="UP000664521">
    <property type="component" value="Unassembled WGS sequence"/>
</dbReference>
<dbReference type="InterPro" id="IPR038239">
    <property type="entry name" value="Clp1_N_sf"/>
</dbReference>
<feature type="domain" description="Clp1 C-terminal" evidence="10">
    <location>
        <begin position="339"/>
        <end position="448"/>
    </location>
</feature>
<dbReference type="OrthoDB" id="258143at2759"/>
<dbReference type="Pfam" id="PF16575">
    <property type="entry name" value="CLP1_P"/>
    <property type="match status" value="1"/>
</dbReference>
<organism evidence="13 14">
    <name type="scientific">Heterodermia speciosa</name>
    <dbReference type="NCBI Taxonomy" id="116794"/>
    <lineage>
        <taxon>Eukaryota</taxon>
        <taxon>Fungi</taxon>
        <taxon>Dikarya</taxon>
        <taxon>Ascomycota</taxon>
        <taxon>Pezizomycotina</taxon>
        <taxon>Lecanoromycetes</taxon>
        <taxon>OSLEUM clade</taxon>
        <taxon>Lecanoromycetidae</taxon>
        <taxon>Caliciales</taxon>
        <taxon>Physciaceae</taxon>
        <taxon>Heterodermia</taxon>
    </lineage>
</organism>
<dbReference type="InterPro" id="IPR028606">
    <property type="entry name" value="Clp1"/>
</dbReference>
<proteinExistence type="inferred from homology"/>
<keyword evidence="6 9" id="KW-0547">Nucleotide-binding</keyword>
<dbReference type="GO" id="GO:0005524">
    <property type="term" value="F:ATP binding"/>
    <property type="evidence" value="ECO:0007669"/>
    <property type="project" value="UniProtKB-UniRule"/>
</dbReference>
<dbReference type="GO" id="GO:0031124">
    <property type="term" value="P:mRNA 3'-end processing"/>
    <property type="evidence" value="ECO:0007669"/>
    <property type="project" value="UniProtKB-UniRule"/>
</dbReference>
<dbReference type="HAMAP" id="MF_03035">
    <property type="entry name" value="Clp1"/>
    <property type="match status" value="1"/>
</dbReference>
<dbReference type="GO" id="GO:0051731">
    <property type="term" value="F:polynucleotide 5'-hydroxyl-kinase activity"/>
    <property type="evidence" value="ECO:0007669"/>
    <property type="project" value="InterPro"/>
</dbReference>
<feature type="binding site" evidence="9">
    <location>
        <begin position="130"/>
        <end position="135"/>
    </location>
    <ligand>
        <name>ATP</name>
        <dbReference type="ChEBI" id="CHEBI:30616"/>
    </ligand>
</feature>
<dbReference type="InterPro" id="IPR045116">
    <property type="entry name" value="Clp1/Grc3"/>
</dbReference>
<dbReference type="GO" id="GO:0006388">
    <property type="term" value="P:tRNA splicing, via endonucleolytic cleavage and ligation"/>
    <property type="evidence" value="ECO:0007669"/>
    <property type="project" value="TreeGrafter"/>
</dbReference>
<dbReference type="InterPro" id="IPR032319">
    <property type="entry name" value="CLP1_P"/>
</dbReference>
<reference evidence="13" key="1">
    <citation type="submission" date="2021-03" db="EMBL/GenBank/DDBJ databases">
        <authorList>
            <person name="Tagirdzhanova G."/>
        </authorList>
    </citation>
    <scope>NUCLEOTIDE SEQUENCE</scope>
</reference>
<keyword evidence="14" id="KW-1185">Reference proteome</keyword>
<dbReference type="InterPro" id="IPR010655">
    <property type="entry name" value="Clp1_C"/>
</dbReference>
<dbReference type="Gene3D" id="2.40.30.330">
    <property type="entry name" value="Pre-mRNA cleavage complex subunit Clp1, C-terminal domain"/>
    <property type="match status" value="1"/>
</dbReference>
<gene>
    <name evidence="9 13" type="primary">CLP1</name>
    <name evidence="13" type="ORF">HETSPECPRED_006811</name>
</gene>
<dbReference type="Gene3D" id="2.60.120.1030">
    <property type="entry name" value="Clp1, DNA binding domain"/>
    <property type="match status" value="1"/>
</dbReference>
<evidence type="ECO:0000256" key="3">
    <source>
        <dbReference type="ARBA" id="ARBA00018706"/>
    </source>
</evidence>
<dbReference type="EMBL" id="CAJPDS010000047">
    <property type="protein sequence ID" value="CAF9928351.1"/>
    <property type="molecule type" value="Genomic_DNA"/>
</dbReference>
<dbReference type="AlphaFoldDB" id="A0A8H3FPH7"/>
<evidence type="ECO:0000256" key="7">
    <source>
        <dbReference type="ARBA" id="ARBA00022840"/>
    </source>
</evidence>
<comment type="function">
    <text evidence="9">Required for endonucleolytic cleavage during polyadenylation-dependent pre-mRNA 3'-end formation.</text>
</comment>
<dbReference type="PANTHER" id="PTHR12755">
    <property type="entry name" value="CLEAVAGE/POLYADENYLATION FACTOR IA SUBUNIT CLP1P"/>
    <property type="match status" value="1"/>
</dbReference>
<dbReference type="SUPFAM" id="SSF52540">
    <property type="entry name" value="P-loop containing nucleoside triphosphate hydrolases"/>
    <property type="match status" value="1"/>
</dbReference>
<evidence type="ECO:0000259" key="11">
    <source>
        <dbReference type="Pfam" id="PF16573"/>
    </source>
</evidence>
<evidence type="ECO:0000313" key="14">
    <source>
        <dbReference type="Proteomes" id="UP000664521"/>
    </source>
</evidence>
<dbReference type="FunFam" id="2.60.120.1030:FF:000001">
    <property type="entry name" value="Protein CLP1 homolog 5"/>
    <property type="match status" value="1"/>
</dbReference>
<evidence type="ECO:0000256" key="8">
    <source>
        <dbReference type="ARBA" id="ARBA00023242"/>
    </source>
</evidence>
<evidence type="ECO:0000256" key="2">
    <source>
        <dbReference type="ARBA" id="ARBA00004123"/>
    </source>
</evidence>
<feature type="domain" description="Clp1 N-terminal" evidence="11">
    <location>
        <begin position="23"/>
        <end position="113"/>
    </location>
</feature>
<protein>
    <recommendedName>
        <fullName evidence="4">Polynucleotide 5'-hydroxyl-kinase GRC3</fullName>
    </recommendedName>
    <alternativeName>
        <fullName evidence="3">Polynucleotide 5'-hydroxyl-kinase grc3</fullName>
    </alternativeName>
</protein>
<dbReference type="InterPro" id="IPR027417">
    <property type="entry name" value="P-loop_NTPase"/>
</dbReference>
<keyword evidence="5 9" id="KW-0507">mRNA processing</keyword>
<comment type="caution">
    <text evidence="9">Lacks conserved residue(s) required for the propagation of feature annotation.</text>
</comment>
<evidence type="ECO:0000259" key="12">
    <source>
        <dbReference type="Pfam" id="PF16575"/>
    </source>
</evidence>
<comment type="caution">
    <text evidence="13">The sequence shown here is derived from an EMBL/GenBank/DDBJ whole genome shotgun (WGS) entry which is preliminary data.</text>
</comment>
<feature type="domain" description="Clp1 P-loop" evidence="12">
    <location>
        <begin position="127"/>
        <end position="333"/>
    </location>
</feature>
<keyword evidence="7 9" id="KW-0067">ATP-binding</keyword>
<feature type="binding site" evidence="9">
    <location>
        <position position="29"/>
    </location>
    <ligand>
        <name>ATP</name>
        <dbReference type="ChEBI" id="CHEBI:30616"/>
    </ligand>
</feature>